<dbReference type="EMBL" id="JAQIIO010000002">
    <property type="protein sequence ID" value="MDA5093274.1"/>
    <property type="molecule type" value="Genomic_DNA"/>
</dbReference>
<proteinExistence type="predicted"/>
<dbReference type="Pfam" id="PF18735">
    <property type="entry name" value="HEPN_RiboL-PSP"/>
    <property type="match status" value="1"/>
</dbReference>
<evidence type="ECO:0000313" key="3">
    <source>
        <dbReference type="Proteomes" id="UP001528040"/>
    </source>
</evidence>
<dbReference type="RefSeq" id="WP_271052971.1">
    <property type="nucleotide sequence ID" value="NZ_JAQIIO010000002.1"/>
</dbReference>
<name>A0ABT4VYM6_9RHOB</name>
<organism evidence="2 3">
    <name type="scientific">Aliiroseovarius salicola</name>
    <dbReference type="NCBI Taxonomy" id="3009082"/>
    <lineage>
        <taxon>Bacteria</taxon>
        <taxon>Pseudomonadati</taxon>
        <taxon>Pseudomonadota</taxon>
        <taxon>Alphaproteobacteria</taxon>
        <taxon>Rhodobacterales</taxon>
        <taxon>Paracoccaceae</taxon>
        <taxon>Aliiroseovarius</taxon>
    </lineage>
</organism>
<protein>
    <submittedName>
        <fullName evidence="2">HEPN domain-containing protein</fullName>
    </submittedName>
</protein>
<comment type="caution">
    <text evidence="2">The sequence shown here is derived from an EMBL/GenBank/DDBJ whole genome shotgun (WGS) entry which is preliminary data.</text>
</comment>
<dbReference type="Proteomes" id="UP001528040">
    <property type="component" value="Unassembled WGS sequence"/>
</dbReference>
<evidence type="ECO:0000313" key="2">
    <source>
        <dbReference type="EMBL" id="MDA5093274.1"/>
    </source>
</evidence>
<keyword evidence="3" id="KW-1185">Reference proteome</keyword>
<gene>
    <name evidence="2" type="ORF">O2N63_04160</name>
</gene>
<evidence type="ECO:0000259" key="1">
    <source>
        <dbReference type="Pfam" id="PF18735"/>
    </source>
</evidence>
<accession>A0ABT4VYM6</accession>
<reference evidence="2 3" key="1">
    <citation type="submission" date="2023-01" db="EMBL/GenBank/DDBJ databases">
        <authorList>
            <person name="Yoon J.-W."/>
        </authorList>
    </citation>
    <scope>NUCLEOTIDE SEQUENCE [LARGE SCALE GENOMIC DNA]</scope>
    <source>
        <strain evidence="2 3">KMU-50</strain>
    </source>
</reference>
<feature type="domain" description="RiboL-PSP-HEPN" evidence="1">
    <location>
        <begin position="20"/>
        <end position="197"/>
    </location>
</feature>
<sequence>MPSQALQKFENRLLTDVHRLVESHNQLNHNGRGRRGLGHITRSGVFLLCAAWERYIEDLAIECTNKLADWAASPEDLPLSVQKEISKYVKSHKHDLKPLELAGNGWEHIYTTHAEALCNSLNTPKLAPVRDLLKRTAGWETDFDELEVDTEFVDPFVSARGDIAHNGSDADYVTLANLENYLRQISALVLIIDNAACDFLNTHTGTRPWRRRTA</sequence>
<dbReference type="InterPro" id="IPR041519">
    <property type="entry name" value="HEPN_RiboL-PSP"/>
</dbReference>